<reference evidence="5" key="1">
    <citation type="submission" date="2020-05" db="EMBL/GenBank/DDBJ databases">
        <title>Phylogenomic resolution of chytrid fungi.</title>
        <authorList>
            <person name="Stajich J.E."/>
            <person name="Amses K."/>
            <person name="Simmons R."/>
            <person name="Seto K."/>
            <person name="Myers J."/>
            <person name="Bonds A."/>
            <person name="Quandt C.A."/>
            <person name="Barry K."/>
            <person name="Liu P."/>
            <person name="Grigoriev I."/>
            <person name="Longcore J.E."/>
            <person name="James T.Y."/>
        </authorList>
    </citation>
    <scope>NUCLEOTIDE SEQUENCE</scope>
    <source>
        <strain evidence="5">JEL0513</strain>
    </source>
</reference>
<evidence type="ECO:0000256" key="3">
    <source>
        <dbReference type="ARBA" id="ARBA00022525"/>
    </source>
</evidence>
<comment type="subcellular location">
    <subcellularLocation>
        <location evidence="1">Host cell</location>
    </subcellularLocation>
    <subcellularLocation>
        <location evidence="2">Secreted</location>
    </subcellularLocation>
</comment>
<evidence type="ECO:0000256" key="2">
    <source>
        <dbReference type="ARBA" id="ARBA00004613"/>
    </source>
</evidence>
<dbReference type="GO" id="GO:0005576">
    <property type="term" value="C:extracellular region"/>
    <property type="evidence" value="ECO:0007669"/>
    <property type="project" value="UniProtKB-SubCell"/>
</dbReference>
<feature type="non-terminal residue" evidence="5">
    <location>
        <position position="92"/>
    </location>
</feature>
<evidence type="ECO:0000259" key="4">
    <source>
        <dbReference type="Pfam" id="PF20147"/>
    </source>
</evidence>
<evidence type="ECO:0000313" key="5">
    <source>
        <dbReference type="EMBL" id="KAJ3095238.1"/>
    </source>
</evidence>
<evidence type="ECO:0000313" key="6">
    <source>
        <dbReference type="Proteomes" id="UP001211907"/>
    </source>
</evidence>
<evidence type="ECO:0000256" key="1">
    <source>
        <dbReference type="ARBA" id="ARBA00004340"/>
    </source>
</evidence>
<dbReference type="InterPro" id="IPR045379">
    <property type="entry name" value="Crinkler_N"/>
</dbReference>
<feature type="domain" description="Crinkler effector protein N-terminal" evidence="4">
    <location>
        <begin position="4"/>
        <end position="56"/>
    </location>
</feature>
<keyword evidence="6" id="KW-1185">Reference proteome</keyword>
<dbReference type="Pfam" id="PF20147">
    <property type="entry name" value="Crinkler"/>
    <property type="match status" value="1"/>
</dbReference>
<dbReference type="GO" id="GO:0043657">
    <property type="term" value="C:host cell"/>
    <property type="evidence" value="ECO:0007669"/>
    <property type="project" value="UniProtKB-SubCell"/>
</dbReference>
<keyword evidence="3" id="KW-0964">Secreted</keyword>
<gene>
    <name evidence="5" type="ORF">HK100_005883</name>
</gene>
<name>A0AAD5XBN2_9FUNG</name>
<organism evidence="5 6">
    <name type="scientific">Physocladia obscura</name>
    <dbReference type="NCBI Taxonomy" id="109957"/>
    <lineage>
        <taxon>Eukaryota</taxon>
        <taxon>Fungi</taxon>
        <taxon>Fungi incertae sedis</taxon>
        <taxon>Chytridiomycota</taxon>
        <taxon>Chytridiomycota incertae sedis</taxon>
        <taxon>Chytridiomycetes</taxon>
        <taxon>Chytridiales</taxon>
        <taxon>Chytriomycetaceae</taxon>
        <taxon>Physocladia</taxon>
    </lineage>
</organism>
<proteinExistence type="predicted"/>
<dbReference type="AlphaFoldDB" id="A0AAD5XBN2"/>
<sequence length="92" mass="9859">MTSKIFCVLSNDPNLTAFPVNIDLSLTISDLKDVIGVKKSPRLDYLAADELTLVRICKANPLSLATYGEDPEDGGDGISAFQFAPGACLVRK</sequence>
<comment type="caution">
    <text evidence="5">The sequence shown here is derived from an EMBL/GenBank/DDBJ whole genome shotgun (WGS) entry which is preliminary data.</text>
</comment>
<dbReference type="EMBL" id="JADGJH010002732">
    <property type="protein sequence ID" value="KAJ3095238.1"/>
    <property type="molecule type" value="Genomic_DNA"/>
</dbReference>
<dbReference type="Proteomes" id="UP001211907">
    <property type="component" value="Unassembled WGS sequence"/>
</dbReference>
<protein>
    <recommendedName>
        <fullName evidence="4">Crinkler effector protein N-terminal domain-containing protein</fullName>
    </recommendedName>
</protein>
<accession>A0AAD5XBN2</accession>